<proteinExistence type="predicted"/>
<dbReference type="RefSeq" id="WP_138152149.1">
    <property type="nucleotide sequence ID" value="NZ_VANU01000002.1"/>
</dbReference>
<comment type="caution">
    <text evidence="2">The sequence shown here is derived from an EMBL/GenBank/DDBJ whole genome shotgun (WGS) entry which is preliminary data.</text>
</comment>
<keyword evidence="3" id="KW-1185">Reference proteome</keyword>
<dbReference type="OrthoDB" id="9791898at2"/>
<gene>
    <name evidence="2" type="ORF">FDK22_06785</name>
</gene>
<protein>
    <recommendedName>
        <fullName evidence="1">PIN-like domain-containing protein</fullName>
    </recommendedName>
</protein>
<accession>A0A5R8Y323</accession>
<sequence>MSTRINYIFVDYENVQPTSFNLPEEYLFKVFIFIGANQSKIPIELVTSIQKLGLNAEYIPIEGSGKNALDFHITCYIGKLWEKDPDGFFHIISKDTGFDLLIKYLKKQKVLINRYPQVNDIPALKKFGNKNEQVESIVDYLVKRGNAKPRKIETLANTINSIFMRTLKKEEVDKFINILVNKKYIKIEDSKVVYTLK</sequence>
<dbReference type="InterPro" id="IPR041494">
    <property type="entry name" value="PIN7"/>
</dbReference>
<dbReference type="Proteomes" id="UP000308901">
    <property type="component" value="Unassembled WGS sequence"/>
</dbReference>
<evidence type="ECO:0000313" key="3">
    <source>
        <dbReference type="Proteomes" id="UP000308901"/>
    </source>
</evidence>
<evidence type="ECO:0000313" key="2">
    <source>
        <dbReference type="EMBL" id="TLP39566.1"/>
    </source>
</evidence>
<feature type="domain" description="PIN-like" evidence="1">
    <location>
        <begin position="9"/>
        <end position="107"/>
    </location>
</feature>
<evidence type="ECO:0000259" key="1">
    <source>
        <dbReference type="Pfam" id="PF18475"/>
    </source>
</evidence>
<name>A0A5R8Y323_9BACT</name>
<dbReference type="AlphaFoldDB" id="A0A5R8Y323"/>
<reference evidence="2 3" key="1">
    <citation type="submission" date="2019-05" db="EMBL/GenBank/DDBJ databases">
        <title>Arcobacter sp. nov., isolated from sea sediment.</title>
        <authorList>
            <person name="Kim W."/>
        </authorList>
    </citation>
    <scope>NUCLEOTIDE SEQUENCE [LARGE SCALE GENOMIC DNA]</scope>
    <source>
        <strain evidence="2 3">CAU 1517</strain>
    </source>
</reference>
<dbReference type="Pfam" id="PF18475">
    <property type="entry name" value="PIN7"/>
    <property type="match status" value="1"/>
</dbReference>
<dbReference type="EMBL" id="VANU01000002">
    <property type="protein sequence ID" value="TLP39566.1"/>
    <property type="molecule type" value="Genomic_DNA"/>
</dbReference>
<organism evidence="2 3">
    <name type="scientific">Arcobacter arenosus</name>
    <dbReference type="NCBI Taxonomy" id="2576037"/>
    <lineage>
        <taxon>Bacteria</taxon>
        <taxon>Pseudomonadati</taxon>
        <taxon>Campylobacterota</taxon>
        <taxon>Epsilonproteobacteria</taxon>
        <taxon>Campylobacterales</taxon>
        <taxon>Arcobacteraceae</taxon>
        <taxon>Arcobacter</taxon>
    </lineage>
</organism>